<name>A0A0F0CJU0_9BACT</name>
<comment type="caution">
    <text evidence="1">The sequence shown here is derived from an EMBL/GenBank/DDBJ whole genome shotgun (WGS) entry which is preliminary data.</text>
</comment>
<keyword evidence="2" id="KW-1185">Reference proteome</keyword>
<proteinExistence type="predicted"/>
<gene>
    <name evidence="1" type="ORF">OMAG_002542</name>
</gene>
<reference evidence="1 2" key="1">
    <citation type="submission" date="2015-02" db="EMBL/GenBank/DDBJ databases">
        <title>Single-cell genomics of uncultivated deep-branching MTB reveals a conserved set of magnetosome genes.</title>
        <authorList>
            <person name="Kolinko S."/>
            <person name="Richter M."/>
            <person name="Glockner F.O."/>
            <person name="Brachmann A."/>
            <person name="Schuler D."/>
        </authorList>
    </citation>
    <scope>NUCLEOTIDE SEQUENCE [LARGE SCALE GENOMIC DNA]</scope>
    <source>
        <strain evidence="1">SKK-01</strain>
    </source>
</reference>
<dbReference type="Proteomes" id="UP000033428">
    <property type="component" value="Unassembled WGS sequence"/>
</dbReference>
<dbReference type="AlphaFoldDB" id="A0A0F0CJU0"/>
<evidence type="ECO:0000313" key="2">
    <source>
        <dbReference type="Proteomes" id="UP000033428"/>
    </source>
</evidence>
<organism evidence="1 2">
    <name type="scientific">Candidatus Omnitrophus magneticus</name>
    <dbReference type="NCBI Taxonomy" id="1609969"/>
    <lineage>
        <taxon>Bacteria</taxon>
        <taxon>Pseudomonadati</taxon>
        <taxon>Candidatus Omnitrophota</taxon>
        <taxon>Candidatus Omnitrophus</taxon>
    </lineage>
</organism>
<sequence>MHILKRLEAFPDATFRESELIDISKKSFNHLVKEGYLEFDHYDEDGDSYFSDRIGDGDVQRTIRIRTDKVTAFSTEEGVSTIELAKPEITYYRFNFNRLIQDIKRINSLSGKVRRIDERLSFVGEFDSGKRQISVYLGLFSDYDQASALLGLKLKDKQYEQALILCPEYEISEASLLGSLNANNVFCFTFGQIFKEGSLQIDFTKVKVSDKLSGALDIPELTATEKRKYSKDYPRRDVIEFYDTAKGYLIKVNGDEMEFDRIQYGLLILLAKTLKADNNCGKVVVKDVVDENIVRDPQHFYRLSGELNKLMKPFVENKKDKIVSKVKGETGVYRLTTMPSRIKQPHTKWLNSKYKTIKGQIAQERQSRGVELNYKV</sequence>
<evidence type="ECO:0000313" key="1">
    <source>
        <dbReference type="EMBL" id="KJJ83593.1"/>
    </source>
</evidence>
<dbReference type="EMBL" id="JYNY01000528">
    <property type="protein sequence ID" value="KJJ83593.1"/>
    <property type="molecule type" value="Genomic_DNA"/>
</dbReference>
<accession>A0A0F0CJU0</accession>
<protein>
    <submittedName>
        <fullName evidence="1">Uncharacterized protein</fullName>
    </submittedName>
</protein>